<keyword evidence="4 6" id="KW-1133">Transmembrane helix</keyword>
<proteinExistence type="predicted"/>
<dbReference type="PANTHER" id="PTHR30086:SF20">
    <property type="entry name" value="ARGININE EXPORTER PROTEIN ARGO-RELATED"/>
    <property type="match status" value="1"/>
</dbReference>
<sequence>MIWTDLGGLVLLNLAGAASPGPDIVLITRTAVRSRKHALATTLGIQVGVLMWCTLTVVGAAALLNAFPTILEFVQIIGGGWITWMGISMLRSGWAERDNPPVDTDEAEARLGSTRSSFWKGLITNLSNPKIVLFLAALVAPLLPPSPSVSTAVIVILALWLTSMALQVGIVLVVSTNAVREKMLRAGPYIDMGAGLFFLVAGVSLIVRGIVGLL</sequence>
<feature type="transmembrane region" description="Helical" evidence="6">
    <location>
        <begin position="149"/>
        <end position="174"/>
    </location>
</feature>
<gene>
    <name evidence="7" type="ORF">QP027_08390</name>
</gene>
<evidence type="ECO:0000256" key="5">
    <source>
        <dbReference type="ARBA" id="ARBA00023136"/>
    </source>
</evidence>
<evidence type="ECO:0000313" key="7">
    <source>
        <dbReference type="EMBL" id="WIM67140.1"/>
    </source>
</evidence>
<dbReference type="EMBL" id="CP126969">
    <property type="protein sequence ID" value="WIM67140.1"/>
    <property type="molecule type" value="Genomic_DNA"/>
</dbReference>
<accession>A0ABY8VBT8</accession>
<evidence type="ECO:0000256" key="3">
    <source>
        <dbReference type="ARBA" id="ARBA00022692"/>
    </source>
</evidence>
<feature type="transmembrane region" description="Helical" evidence="6">
    <location>
        <begin position="186"/>
        <end position="211"/>
    </location>
</feature>
<feature type="transmembrane region" description="Helical" evidence="6">
    <location>
        <begin position="122"/>
        <end position="143"/>
    </location>
</feature>
<evidence type="ECO:0000256" key="2">
    <source>
        <dbReference type="ARBA" id="ARBA00022475"/>
    </source>
</evidence>
<protein>
    <submittedName>
        <fullName evidence="7">LysE family translocator</fullName>
    </submittedName>
</protein>
<evidence type="ECO:0000256" key="6">
    <source>
        <dbReference type="SAM" id="Phobius"/>
    </source>
</evidence>
<keyword evidence="8" id="KW-1185">Reference proteome</keyword>
<name>A0ABY8VBT8_9CORY</name>
<feature type="transmembrane region" description="Helical" evidence="6">
    <location>
        <begin position="38"/>
        <end position="64"/>
    </location>
</feature>
<keyword evidence="5 6" id="KW-0472">Membrane</keyword>
<comment type="subcellular location">
    <subcellularLocation>
        <location evidence="1">Cell membrane</location>
        <topology evidence="1">Multi-pass membrane protein</topology>
    </subcellularLocation>
</comment>
<dbReference type="RefSeq" id="WP_284824009.1">
    <property type="nucleotide sequence ID" value="NZ_CP126969.1"/>
</dbReference>
<dbReference type="Proteomes" id="UP001225598">
    <property type="component" value="Chromosome"/>
</dbReference>
<feature type="transmembrane region" description="Helical" evidence="6">
    <location>
        <begin position="6"/>
        <end position="26"/>
    </location>
</feature>
<keyword evidence="2" id="KW-1003">Cell membrane</keyword>
<evidence type="ECO:0000256" key="1">
    <source>
        <dbReference type="ARBA" id="ARBA00004651"/>
    </source>
</evidence>
<evidence type="ECO:0000256" key="4">
    <source>
        <dbReference type="ARBA" id="ARBA00022989"/>
    </source>
</evidence>
<dbReference type="InterPro" id="IPR001123">
    <property type="entry name" value="LeuE-type"/>
</dbReference>
<reference evidence="7 8" key="1">
    <citation type="submission" date="2023-05" db="EMBL/GenBank/DDBJ databases">
        <title>Corynebacterium suedekumii sp. nov. and Corynebacterium breve sp. nov. isolated from raw cow's milk.</title>
        <authorList>
            <person name="Baer M.K."/>
            <person name="Mehl L."/>
            <person name="Hellmuth R."/>
            <person name="Marke G."/>
            <person name="Lipski A."/>
        </authorList>
    </citation>
    <scope>NUCLEOTIDE SEQUENCE [LARGE SCALE GENOMIC DNA]</scope>
    <source>
        <strain evidence="7 8">R4</strain>
    </source>
</reference>
<keyword evidence="3 6" id="KW-0812">Transmembrane</keyword>
<dbReference type="Pfam" id="PF01810">
    <property type="entry name" value="LysE"/>
    <property type="match status" value="1"/>
</dbReference>
<organism evidence="7 8">
    <name type="scientific">Corynebacterium breve</name>
    <dbReference type="NCBI Taxonomy" id="3049799"/>
    <lineage>
        <taxon>Bacteria</taxon>
        <taxon>Bacillati</taxon>
        <taxon>Actinomycetota</taxon>
        <taxon>Actinomycetes</taxon>
        <taxon>Mycobacteriales</taxon>
        <taxon>Corynebacteriaceae</taxon>
        <taxon>Corynebacterium</taxon>
    </lineage>
</organism>
<dbReference type="PANTHER" id="PTHR30086">
    <property type="entry name" value="ARGININE EXPORTER PROTEIN ARGO"/>
    <property type="match status" value="1"/>
</dbReference>
<evidence type="ECO:0000313" key="8">
    <source>
        <dbReference type="Proteomes" id="UP001225598"/>
    </source>
</evidence>
<feature type="transmembrane region" description="Helical" evidence="6">
    <location>
        <begin position="70"/>
        <end position="90"/>
    </location>
</feature>